<dbReference type="EMBL" id="GBXM01093092">
    <property type="protein sequence ID" value="JAH15485.1"/>
    <property type="molecule type" value="Transcribed_RNA"/>
</dbReference>
<accession>A0A0E9QGM6</accession>
<name>A0A0E9QGM6_ANGAN</name>
<proteinExistence type="predicted"/>
<evidence type="ECO:0000313" key="1">
    <source>
        <dbReference type="EMBL" id="JAH15485.1"/>
    </source>
</evidence>
<protein>
    <submittedName>
        <fullName evidence="1">Uncharacterized protein</fullName>
    </submittedName>
</protein>
<organism evidence="1">
    <name type="scientific">Anguilla anguilla</name>
    <name type="common">European freshwater eel</name>
    <name type="synonym">Muraena anguilla</name>
    <dbReference type="NCBI Taxonomy" id="7936"/>
    <lineage>
        <taxon>Eukaryota</taxon>
        <taxon>Metazoa</taxon>
        <taxon>Chordata</taxon>
        <taxon>Craniata</taxon>
        <taxon>Vertebrata</taxon>
        <taxon>Euteleostomi</taxon>
        <taxon>Actinopterygii</taxon>
        <taxon>Neopterygii</taxon>
        <taxon>Teleostei</taxon>
        <taxon>Anguilliformes</taxon>
        <taxon>Anguillidae</taxon>
        <taxon>Anguilla</taxon>
    </lineage>
</organism>
<reference evidence="1" key="2">
    <citation type="journal article" date="2015" name="Fish Shellfish Immunol.">
        <title>Early steps in the European eel (Anguilla anguilla)-Vibrio vulnificus interaction in the gills: Role of the RtxA13 toxin.</title>
        <authorList>
            <person name="Callol A."/>
            <person name="Pajuelo D."/>
            <person name="Ebbesson L."/>
            <person name="Teles M."/>
            <person name="MacKenzie S."/>
            <person name="Amaro C."/>
        </authorList>
    </citation>
    <scope>NUCLEOTIDE SEQUENCE</scope>
</reference>
<dbReference type="AlphaFoldDB" id="A0A0E9QGM6"/>
<sequence>MDNISKSKYHCFTEMSTHTCISCINHTAVRMFEVSIETFI</sequence>
<reference evidence="1" key="1">
    <citation type="submission" date="2014-11" db="EMBL/GenBank/DDBJ databases">
        <authorList>
            <person name="Amaro Gonzalez C."/>
        </authorList>
    </citation>
    <scope>NUCLEOTIDE SEQUENCE</scope>
</reference>